<dbReference type="InterPro" id="IPR005119">
    <property type="entry name" value="LysR_subst-bd"/>
</dbReference>
<dbReference type="RefSeq" id="WP_260905063.1">
    <property type="nucleotide sequence ID" value="NZ_JAOCZP010000005.1"/>
</dbReference>
<feature type="domain" description="HTH lysR-type" evidence="5">
    <location>
        <begin position="7"/>
        <end position="64"/>
    </location>
</feature>
<evidence type="ECO:0000256" key="3">
    <source>
        <dbReference type="ARBA" id="ARBA00023125"/>
    </source>
</evidence>
<keyword evidence="7" id="KW-1185">Reference proteome</keyword>
<name>A0ABT2LSM0_9HYPH</name>
<dbReference type="EMBL" id="JAOCZP010000005">
    <property type="protein sequence ID" value="MCT7376842.1"/>
    <property type="molecule type" value="Genomic_DNA"/>
</dbReference>
<dbReference type="PROSITE" id="PS50931">
    <property type="entry name" value="HTH_LYSR"/>
    <property type="match status" value="1"/>
</dbReference>
<evidence type="ECO:0000259" key="5">
    <source>
        <dbReference type="PROSITE" id="PS50931"/>
    </source>
</evidence>
<evidence type="ECO:0000313" key="6">
    <source>
        <dbReference type="EMBL" id="MCT7376842.1"/>
    </source>
</evidence>
<dbReference type="Gene3D" id="1.10.10.10">
    <property type="entry name" value="Winged helix-like DNA-binding domain superfamily/Winged helix DNA-binding domain"/>
    <property type="match status" value="1"/>
</dbReference>
<keyword evidence="2" id="KW-0805">Transcription regulation</keyword>
<dbReference type="InterPro" id="IPR036390">
    <property type="entry name" value="WH_DNA-bd_sf"/>
</dbReference>
<evidence type="ECO:0000313" key="7">
    <source>
        <dbReference type="Proteomes" id="UP001320831"/>
    </source>
</evidence>
<dbReference type="SUPFAM" id="SSF46785">
    <property type="entry name" value="Winged helix' DNA-binding domain"/>
    <property type="match status" value="1"/>
</dbReference>
<dbReference type="PANTHER" id="PTHR30126">
    <property type="entry name" value="HTH-TYPE TRANSCRIPTIONAL REGULATOR"/>
    <property type="match status" value="1"/>
</dbReference>
<dbReference type="InterPro" id="IPR036388">
    <property type="entry name" value="WH-like_DNA-bd_sf"/>
</dbReference>
<dbReference type="Gene3D" id="3.40.190.290">
    <property type="match status" value="1"/>
</dbReference>
<evidence type="ECO:0000256" key="2">
    <source>
        <dbReference type="ARBA" id="ARBA00023015"/>
    </source>
</evidence>
<proteinExistence type="inferred from homology"/>
<dbReference type="Pfam" id="PF00126">
    <property type="entry name" value="HTH_1"/>
    <property type="match status" value="1"/>
</dbReference>
<comment type="caution">
    <text evidence="6">The sequence shown here is derived from an EMBL/GenBank/DDBJ whole genome shotgun (WGS) entry which is preliminary data.</text>
</comment>
<dbReference type="InterPro" id="IPR000847">
    <property type="entry name" value="LysR_HTH_N"/>
</dbReference>
<keyword evidence="4" id="KW-0804">Transcription</keyword>
<keyword evidence="3" id="KW-0238">DNA-binding</keyword>
<dbReference type="Pfam" id="PF03466">
    <property type="entry name" value="LysR_substrate"/>
    <property type="match status" value="1"/>
</dbReference>
<reference evidence="6 7" key="1">
    <citation type="submission" date="2022-09" db="EMBL/GenBank/DDBJ databases">
        <title>Chelativorans salina sp. nov., a novel slightly halophilic bacterium isolated from a saline lake sediment enrichment.</title>
        <authorList>
            <person name="Gao L."/>
            <person name="Fang B.-Z."/>
            <person name="Li W.-J."/>
        </authorList>
    </citation>
    <scope>NUCLEOTIDE SEQUENCE [LARGE SCALE GENOMIC DNA]</scope>
    <source>
        <strain evidence="6 7">EGI FJ00035</strain>
    </source>
</reference>
<evidence type="ECO:0000256" key="4">
    <source>
        <dbReference type="ARBA" id="ARBA00023163"/>
    </source>
</evidence>
<dbReference type="PANTHER" id="PTHR30126:SF77">
    <property type="entry name" value="TRANSCRIPTIONAL REGULATORY PROTEIN"/>
    <property type="match status" value="1"/>
</dbReference>
<dbReference type="Proteomes" id="UP001320831">
    <property type="component" value="Unassembled WGS sequence"/>
</dbReference>
<dbReference type="SUPFAM" id="SSF53850">
    <property type="entry name" value="Periplasmic binding protein-like II"/>
    <property type="match status" value="1"/>
</dbReference>
<dbReference type="CDD" id="cd05466">
    <property type="entry name" value="PBP2_LTTR_substrate"/>
    <property type="match status" value="1"/>
</dbReference>
<dbReference type="PRINTS" id="PR00039">
    <property type="entry name" value="HTHLYSR"/>
</dbReference>
<accession>A0ABT2LSM0</accession>
<comment type="similarity">
    <text evidence="1">Belongs to the LysR transcriptional regulatory family.</text>
</comment>
<gene>
    <name evidence="6" type="ORF">N5A92_17565</name>
</gene>
<sequence length="311" mass="34478">MGAVISFNIKQLDTFLWVATLGSFRKAAERLNTTQPAVSARIASLENALGVQLFERMSNTVRLTAMGQQLLPLAQRTLRTADKLQRAANTLATVNGVLRLGVAETIVHTWLSDFLREFDKSYPLVDVDLVVDGTLALRSDLLSHRLDIAVLMGPVSEYRIENVNVPSFPLIWVCAPHLDLPETRVSLRELLRFPVISYARATRPYSELYHKLSADADDAPRTFPANSLAASLRMTMDGIGIAVLPLDVVRDHIARGELRKIDCEWQPSDLQFTASFFLEPVNPIAEHAAQLVAEVAEAYAAKHHLRTAETA</sequence>
<organism evidence="6 7">
    <name type="scientific">Chelativorans salis</name>
    <dbReference type="NCBI Taxonomy" id="2978478"/>
    <lineage>
        <taxon>Bacteria</taxon>
        <taxon>Pseudomonadati</taxon>
        <taxon>Pseudomonadota</taxon>
        <taxon>Alphaproteobacteria</taxon>
        <taxon>Hyphomicrobiales</taxon>
        <taxon>Phyllobacteriaceae</taxon>
        <taxon>Chelativorans</taxon>
    </lineage>
</organism>
<protein>
    <submittedName>
        <fullName evidence="6">LysR family transcriptional regulator</fullName>
    </submittedName>
</protein>
<evidence type="ECO:0000256" key="1">
    <source>
        <dbReference type="ARBA" id="ARBA00009437"/>
    </source>
</evidence>